<dbReference type="STRING" id="945553.A0A0D2N994"/>
<dbReference type="Proteomes" id="UP000054270">
    <property type="component" value="Unassembled WGS sequence"/>
</dbReference>
<evidence type="ECO:0000313" key="5">
    <source>
        <dbReference type="Proteomes" id="UP000054270"/>
    </source>
</evidence>
<organism evidence="4 5">
    <name type="scientific">Hypholoma sublateritium (strain FD-334 SS-4)</name>
    <dbReference type="NCBI Taxonomy" id="945553"/>
    <lineage>
        <taxon>Eukaryota</taxon>
        <taxon>Fungi</taxon>
        <taxon>Dikarya</taxon>
        <taxon>Basidiomycota</taxon>
        <taxon>Agaricomycotina</taxon>
        <taxon>Agaricomycetes</taxon>
        <taxon>Agaricomycetidae</taxon>
        <taxon>Agaricales</taxon>
        <taxon>Agaricineae</taxon>
        <taxon>Strophariaceae</taxon>
        <taxon>Hypholoma</taxon>
    </lineage>
</organism>
<evidence type="ECO:0000256" key="3">
    <source>
        <dbReference type="PROSITE-ProRule" id="PRU00221"/>
    </source>
</evidence>
<evidence type="ECO:0000256" key="1">
    <source>
        <dbReference type="ARBA" id="ARBA00022574"/>
    </source>
</evidence>
<dbReference type="SMART" id="SM00320">
    <property type="entry name" value="WD40"/>
    <property type="match status" value="2"/>
</dbReference>
<dbReference type="AlphaFoldDB" id="A0A0D2N994"/>
<protein>
    <submittedName>
        <fullName evidence="4">Uncharacterized protein</fullName>
    </submittedName>
</protein>
<dbReference type="OrthoDB" id="3238562at2759"/>
<keyword evidence="2" id="KW-0677">Repeat</keyword>
<dbReference type="InterPro" id="IPR015943">
    <property type="entry name" value="WD40/YVTN_repeat-like_dom_sf"/>
</dbReference>
<dbReference type="Gene3D" id="2.130.10.10">
    <property type="entry name" value="YVTN repeat-like/Quinoprotein amine dehydrogenase"/>
    <property type="match status" value="1"/>
</dbReference>
<dbReference type="SUPFAM" id="SSF50978">
    <property type="entry name" value="WD40 repeat-like"/>
    <property type="match status" value="1"/>
</dbReference>
<evidence type="ECO:0000256" key="2">
    <source>
        <dbReference type="ARBA" id="ARBA00022737"/>
    </source>
</evidence>
<evidence type="ECO:0000313" key="4">
    <source>
        <dbReference type="EMBL" id="KJA13231.1"/>
    </source>
</evidence>
<reference evidence="5" key="1">
    <citation type="submission" date="2014-04" db="EMBL/GenBank/DDBJ databases">
        <title>Evolutionary Origins and Diversification of the Mycorrhizal Mutualists.</title>
        <authorList>
            <consortium name="DOE Joint Genome Institute"/>
            <consortium name="Mycorrhizal Genomics Consortium"/>
            <person name="Kohler A."/>
            <person name="Kuo A."/>
            <person name="Nagy L.G."/>
            <person name="Floudas D."/>
            <person name="Copeland A."/>
            <person name="Barry K.W."/>
            <person name="Cichocki N."/>
            <person name="Veneault-Fourrey C."/>
            <person name="LaButti K."/>
            <person name="Lindquist E.A."/>
            <person name="Lipzen A."/>
            <person name="Lundell T."/>
            <person name="Morin E."/>
            <person name="Murat C."/>
            <person name="Riley R."/>
            <person name="Ohm R."/>
            <person name="Sun H."/>
            <person name="Tunlid A."/>
            <person name="Henrissat B."/>
            <person name="Grigoriev I.V."/>
            <person name="Hibbett D.S."/>
            <person name="Martin F."/>
        </authorList>
    </citation>
    <scope>NUCLEOTIDE SEQUENCE [LARGE SCALE GENOMIC DNA]</scope>
    <source>
        <strain evidence="5">FD-334 SS-4</strain>
    </source>
</reference>
<name>A0A0D2N994_HYPSF</name>
<gene>
    <name evidence="4" type="ORF">HYPSUDRAFT_209716</name>
</gene>
<dbReference type="InterPro" id="IPR036322">
    <property type="entry name" value="WD40_repeat_dom_sf"/>
</dbReference>
<dbReference type="EMBL" id="KN817766">
    <property type="protein sequence ID" value="KJA13231.1"/>
    <property type="molecule type" value="Genomic_DNA"/>
</dbReference>
<dbReference type="PROSITE" id="PS50082">
    <property type="entry name" value="WD_REPEATS_2"/>
    <property type="match status" value="1"/>
</dbReference>
<feature type="repeat" description="WD" evidence="3">
    <location>
        <begin position="13"/>
        <end position="48"/>
    </location>
</feature>
<dbReference type="PROSITE" id="PS50294">
    <property type="entry name" value="WD_REPEATS_REGION"/>
    <property type="match status" value="1"/>
</dbReference>
<dbReference type="PROSITE" id="PS00678">
    <property type="entry name" value="WD_REPEATS_1"/>
    <property type="match status" value="1"/>
</dbReference>
<keyword evidence="5" id="KW-1185">Reference proteome</keyword>
<proteinExistence type="predicted"/>
<dbReference type="Pfam" id="PF00400">
    <property type="entry name" value="WD40"/>
    <property type="match status" value="1"/>
</dbReference>
<sequence length="268" mass="29152">MPNFQEYQFQSLLRGAVGPINSLLFSVNGSLLLAGGDDAKVKIWNTTTCKLEGVLANSGKWGQITCLTWLYIDKPIDNKSVALAVGTGRGNITLCPFIQGRPTISQSRTFTSFDFNDAVEAMSFDRINSRLAISSHSGQIKVVTVSTNLGLQPLWQSKVDAAIPRALFLHGANNSLLMTLSLETGELEADSGSRLWAKPLEGAIFKDSGGLVRPTTRRKAHAGRETRASWTLTLVEEARKLSTDTRVRECERRARATRQCGAALQGGV</sequence>
<accession>A0A0D2N994</accession>
<dbReference type="InterPro" id="IPR019775">
    <property type="entry name" value="WD40_repeat_CS"/>
</dbReference>
<keyword evidence="1 3" id="KW-0853">WD repeat</keyword>
<dbReference type="InterPro" id="IPR001680">
    <property type="entry name" value="WD40_rpt"/>
</dbReference>